<dbReference type="RefSeq" id="WP_209896924.1">
    <property type="nucleotide sequence ID" value="NZ_JAGGMR010000001.1"/>
</dbReference>
<keyword evidence="2" id="KW-1185">Reference proteome</keyword>
<protein>
    <submittedName>
        <fullName evidence="1">Metal-responsive CopG/Arc/MetJ family transcriptional regulator</fullName>
    </submittedName>
</protein>
<proteinExistence type="predicted"/>
<dbReference type="InterPro" id="IPR019239">
    <property type="entry name" value="VapB_antitoxin"/>
</dbReference>
<dbReference type="EMBL" id="JAGGMR010000001">
    <property type="protein sequence ID" value="MBP2193703.1"/>
    <property type="molecule type" value="Genomic_DNA"/>
</dbReference>
<name>A0ABS4QRG6_9NOCA</name>
<evidence type="ECO:0000313" key="2">
    <source>
        <dbReference type="Proteomes" id="UP001519325"/>
    </source>
</evidence>
<dbReference type="Pfam" id="PF09957">
    <property type="entry name" value="VapB_antitoxin"/>
    <property type="match status" value="1"/>
</dbReference>
<reference evidence="1 2" key="1">
    <citation type="submission" date="2021-03" db="EMBL/GenBank/DDBJ databases">
        <title>Sequencing the genomes of 1000 actinobacteria strains.</title>
        <authorList>
            <person name="Klenk H.-P."/>
        </authorList>
    </citation>
    <scope>NUCLEOTIDE SEQUENCE [LARGE SCALE GENOMIC DNA]</scope>
    <source>
        <strain evidence="1 2">DSM 45516</strain>
    </source>
</reference>
<organism evidence="1 2">
    <name type="scientific">Nocardia goodfellowii</name>
    <dbReference type="NCBI Taxonomy" id="882446"/>
    <lineage>
        <taxon>Bacteria</taxon>
        <taxon>Bacillati</taxon>
        <taxon>Actinomycetota</taxon>
        <taxon>Actinomycetes</taxon>
        <taxon>Mycobacteriales</taxon>
        <taxon>Nocardiaceae</taxon>
        <taxon>Nocardia</taxon>
    </lineage>
</organism>
<gene>
    <name evidence="1" type="ORF">BJ987_006604</name>
</gene>
<sequence>MTVTTIDLDDELLTKAMRLSGGATKKEVVNMALREYVERHDRVEQINRFFDSMSEESYQHWKRIHEAEKGRPIEE</sequence>
<dbReference type="Proteomes" id="UP001519325">
    <property type="component" value="Unassembled WGS sequence"/>
</dbReference>
<accession>A0ABS4QRG6</accession>
<evidence type="ECO:0000313" key="1">
    <source>
        <dbReference type="EMBL" id="MBP2193703.1"/>
    </source>
</evidence>
<comment type="caution">
    <text evidence="1">The sequence shown here is derived from an EMBL/GenBank/DDBJ whole genome shotgun (WGS) entry which is preliminary data.</text>
</comment>